<dbReference type="Pfam" id="PF14137">
    <property type="entry name" value="DUF4304"/>
    <property type="match status" value="1"/>
</dbReference>
<name>A0ABZ2JYU6_9BACT</name>
<dbReference type="RefSeq" id="WP_394840846.1">
    <property type="nucleotide sequence ID" value="NZ_CP089982.1"/>
</dbReference>
<evidence type="ECO:0000313" key="1">
    <source>
        <dbReference type="EMBL" id="WXA90233.1"/>
    </source>
</evidence>
<protein>
    <submittedName>
        <fullName evidence="1">DUF4304 domain-containing protein</fullName>
    </submittedName>
</protein>
<evidence type="ECO:0000313" key="2">
    <source>
        <dbReference type="Proteomes" id="UP001379533"/>
    </source>
</evidence>
<proteinExistence type="predicted"/>
<dbReference type="EMBL" id="CP089982">
    <property type="protein sequence ID" value="WXA90233.1"/>
    <property type="molecule type" value="Genomic_DNA"/>
</dbReference>
<dbReference type="InterPro" id="IPR025412">
    <property type="entry name" value="DUF4304"/>
</dbReference>
<gene>
    <name evidence="1" type="ORF">LZC95_27695</name>
</gene>
<organism evidence="1 2">
    <name type="scientific">Pendulispora brunnea</name>
    <dbReference type="NCBI Taxonomy" id="2905690"/>
    <lineage>
        <taxon>Bacteria</taxon>
        <taxon>Pseudomonadati</taxon>
        <taxon>Myxococcota</taxon>
        <taxon>Myxococcia</taxon>
        <taxon>Myxococcales</taxon>
        <taxon>Sorangiineae</taxon>
        <taxon>Pendulisporaceae</taxon>
        <taxon>Pendulispora</taxon>
    </lineage>
</organism>
<reference evidence="1 2" key="1">
    <citation type="submission" date="2021-12" db="EMBL/GenBank/DDBJ databases">
        <title>Discovery of the Pendulisporaceae a myxobacterial family with distinct sporulation behavior and unique specialized metabolism.</title>
        <authorList>
            <person name="Garcia R."/>
            <person name="Popoff A."/>
            <person name="Bader C.D."/>
            <person name="Loehr J."/>
            <person name="Walesch S."/>
            <person name="Walt C."/>
            <person name="Boldt J."/>
            <person name="Bunk B."/>
            <person name="Haeckl F.J.F.P.J."/>
            <person name="Gunesch A.P."/>
            <person name="Birkelbach J."/>
            <person name="Nuebel U."/>
            <person name="Pietschmann T."/>
            <person name="Bach T."/>
            <person name="Mueller R."/>
        </authorList>
    </citation>
    <scope>NUCLEOTIDE SEQUENCE [LARGE SCALE GENOMIC DNA]</scope>
    <source>
        <strain evidence="1 2">MSr12523</strain>
    </source>
</reference>
<dbReference type="Proteomes" id="UP001379533">
    <property type="component" value="Chromosome"/>
</dbReference>
<keyword evidence="2" id="KW-1185">Reference proteome</keyword>
<accession>A0ABZ2JYU6</accession>
<sequence length="206" mass="23147">MPLTAQDAVKQLVADELRPTFKARGFRTKGLTFYRQVADNFGLVQLQKSQASTAATVQFTINLGVFSGRIQRVLSEITWMPDVTGVPTEPDCHLRQRIGHLLPEARDTWWSVRPDTNLAEFGTKLRLVLEEHAFPFLDARVTDEGLRDHWLQHMPHLRDGLALAVLVRDLGPRAMLAPLLERLRAEASPSATFLVAAIERFAATLQ</sequence>